<dbReference type="PROSITE" id="PS00041">
    <property type="entry name" value="HTH_ARAC_FAMILY_1"/>
    <property type="match status" value="1"/>
</dbReference>
<keyword evidence="3" id="KW-0804">Transcription</keyword>
<dbReference type="PROSITE" id="PS50005">
    <property type="entry name" value="TPR"/>
    <property type="match status" value="2"/>
</dbReference>
<dbReference type="SUPFAM" id="SSF81901">
    <property type="entry name" value="HCP-like"/>
    <property type="match status" value="1"/>
</dbReference>
<evidence type="ECO:0000256" key="4">
    <source>
        <dbReference type="PROSITE-ProRule" id="PRU00339"/>
    </source>
</evidence>
<dbReference type="PANTHER" id="PTHR43280:SF2">
    <property type="entry name" value="HTH-TYPE TRANSCRIPTIONAL REGULATOR EXSA"/>
    <property type="match status" value="1"/>
</dbReference>
<organism evidence="8 9">
    <name type="scientific">Draconibacterium sediminis</name>
    <dbReference type="NCBI Taxonomy" id="1544798"/>
    <lineage>
        <taxon>Bacteria</taxon>
        <taxon>Pseudomonadati</taxon>
        <taxon>Bacteroidota</taxon>
        <taxon>Bacteroidia</taxon>
        <taxon>Marinilabiliales</taxon>
        <taxon>Prolixibacteraceae</taxon>
        <taxon>Draconibacterium</taxon>
    </lineage>
</organism>
<dbReference type="PROSITE" id="PS01124">
    <property type="entry name" value="HTH_ARAC_FAMILY_2"/>
    <property type="match status" value="1"/>
</dbReference>
<keyword evidence="4" id="KW-0802">TPR repeat</keyword>
<sequence>MPSLNTAEKNFLNQITQLVEENISNEQFGVSELADAVGMSRSNLLRKIKKITDLSASQFIRNVRLKYAAELLQEGSYTVSEVSYKVGFGSPSYFIKCFRELYGYPPGEMSMHEETEEQQTQETETEQELQAPDRQKKIPVLLISFLAIAVIAVVLYIALRPGSDTGNKVKSIAVLPFLNDSNDTTNVYIINGLMEATLNNLQQIQDLRVISRTSVEQYRNNPKPTPEIARELNATYLVEGSGQKIGNQILLNIQLIEAESDKHLWSQQYRRDTEDIFTLQADVAKNIAEQIEAIVTPEEIKRIEKAPTNNLVAYDLFLKGYDLLGKPSEENLRAAIPYFKQAIKHDDEFARAYAGIAIAFYLLDQNKTEKQFADSINFYADQALFHDSKLPQSLTAKALFYMEHSEYELALPYLEKALEISPNSDVVLIFLVELYVNYLPNTEKYLEYALKGLEIDIVAAYDSSAASYSYLHISNAFIQSGFVDEAEKNIERSLEYLPENLYSQYVKAYIQYAQDEDLHQLNKSLLATFEKDKTRLDILQEVAKSYYYLRDFESAAKYYKAFVEARELYQLDIYRSENGKIAVTFDKVGEQELADKYFEQYKTWAENDPSIYSNLSLAFYYSYNGDNNKAIDYLKAFSQQDNFHYWTILFTPIDPLMDNLLKHPQYKNVFREIENKFNANHKRIKESLEDKGLL</sequence>
<feature type="region of interest" description="Disordered" evidence="5">
    <location>
        <begin position="108"/>
        <end position="131"/>
    </location>
</feature>
<evidence type="ECO:0000256" key="3">
    <source>
        <dbReference type="ARBA" id="ARBA00023163"/>
    </source>
</evidence>
<evidence type="ECO:0000256" key="6">
    <source>
        <dbReference type="SAM" id="Phobius"/>
    </source>
</evidence>
<evidence type="ECO:0000256" key="5">
    <source>
        <dbReference type="SAM" id="MobiDB-lite"/>
    </source>
</evidence>
<dbReference type="Pfam" id="PF13181">
    <property type="entry name" value="TPR_8"/>
    <property type="match status" value="1"/>
</dbReference>
<evidence type="ECO:0000259" key="7">
    <source>
        <dbReference type="PROSITE" id="PS01124"/>
    </source>
</evidence>
<dbReference type="SUPFAM" id="SSF48452">
    <property type="entry name" value="TPR-like"/>
    <property type="match status" value="1"/>
</dbReference>
<dbReference type="RefSeq" id="WP_045033395.1">
    <property type="nucleotide sequence ID" value="NZ_JRHC01000007.1"/>
</dbReference>
<dbReference type="AlphaFoldDB" id="A0A0D8J6B8"/>
<comment type="caution">
    <text evidence="8">The sequence shown here is derived from an EMBL/GenBank/DDBJ whole genome shotgun (WGS) entry which is preliminary data.</text>
</comment>
<dbReference type="GO" id="GO:0043565">
    <property type="term" value="F:sequence-specific DNA binding"/>
    <property type="evidence" value="ECO:0007669"/>
    <property type="project" value="InterPro"/>
</dbReference>
<dbReference type="GO" id="GO:0003700">
    <property type="term" value="F:DNA-binding transcription factor activity"/>
    <property type="evidence" value="ECO:0007669"/>
    <property type="project" value="InterPro"/>
</dbReference>
<keyword evidence="9" id="KW-1185">Reference proteome</keyword>
<feature type="repeat" description="TPR" evidence="4">
    <location>
        <begin position="467"/>
        <end position="500"/>
    </location>
</feature>
<dbReference type="SMART" id="SM00028">
    <property type="entry name" value="TPR"/>
    <property type="match status" value="5"/>
</dbReference>
<dbReference type="InterPro" id="IPR009057">
    <property type="entry name" value="Homeodomain-like_sf"/>
</dbReference>
<feature type="domain" description="HTH araC/xylS-type" evidence="7">
    <location>
        <begin position="13"/>
        <end position="112"/>
    </location>
</feature>
<keyword evidence="1" id="KW-0805">Transcription regulation</keyword>
<dbReference type="InterPro" id="IPR018060">
    <property type="entry name" value="HTH_AraC"/>
</dbReference>
<dbReference type="Gene3D" id="1.25.40.10">
    <property type="entry name" value="Tetratricopeptide repeat domain"/>
    <property type="match status" value="2"/>
</dbReference>
<proteinExistence type="predicted"/>
<dbReference type="OrthoDB" id="358279at2"/>
<dbReference type="Gene3D" id="3.40.50.10070">
    <property type="entry name" value="TolB, N-terminal domain"/>
    <property type="match status" value="1"/>
</dbReference>
<dbReference type="EMBL" id="JRHC01000007">
    <property type="protein sequence ID" value="KJF42071.1"/>
    <property type="molecule type" value="Genomic_DNA"/>
</dbReference>
<keyword evidence="6" id="KW-1133">Transmembrane helix</keyword>
<dbReference type="PANTHER" id="PTHR43280">
    <property type="entry name" value="ARAC-FAMILY TRANSCRIPTIONAL REGULATOR"/>
    <property type="match status" value="1"/>
</dbReference>
<dbReference type="Gene3D" id="1.10.10.60">
    <property type="entry name" value="Homeodomain-like"/>
    <property type="match status" value="2"/>
</dbReference>
<evidence type="ECO:0000256" key="2">
    <source>
        <dbReference type="ARBA" id="ARBA00023125"/>
    </source>
</evidence>
<keyword evidence="6" id="KW-0812">Transmembrane</keyword>
<dbReference type="STRING" id="1544798.LH29_22620"/>
<evidence type="ECO:0000313" key="9">
    <source>
        <dbReference type="Proteomes" id="UP000032544"/>
    </source>
</evidence>
<evidence type="ECO:0000313" key="8">
    <source>
        <dbReference type="EMBL" id="KJF42071.1"/>
    </source>
</evidence>
<accession>A0A0D8J6B8</accession>
<reference evidence="8 9" key="1">
    <citation type="submission" date="2014-09" db="EMBL/GenBank/DDBJ databases">
        <title>Draft Genome Sequence of Draconibacterium sp. JN14CK-3.</title>
        <authorList>
            <person name="Dong C."/>
            <person name="Lai Q."/>
            <person name="Shao Z."/>
        </authorList>
    </citation>
    <scope>NUCLEOTIDE SEQUENCE [LARGE SCALE GENOMIC DNA]</scope>
    <source>
        <strain evidence="8 9">JN14CK-3</strain>
    </source>
</reference>
<dbReference type="SUPFAM" id="SSF46689">
    <property type="entry name" value="Homeodomain-like"/>
    <property type="match status" value="1"/>
</dbReference>
<feature type="repeat" description="TPR" evidence="4">
    <location>
        <begin position="391"/>
        <end position="424"/>
    </location>
</feature>
<dbReference type="InterPro" id="IPR019734">
    <property type="entry name" value="TPR_rpt"/>
</dbReference>
<keyword evidence="6" id="KW-0472">Membrane</keyword>
<dbReference type="Proteomes" id="UP000032544">
    <property type="component" value="Unassembled WGS sequence"/>
</dbReference>
<dbReference type="PATRIC" id="fig|1544798.3.peg.4708"/>
<dbReference type="Pfam" id="PF12833">
    <property type="entry name" value="HTH_18"/>
    <property type="match status" value="1"/>
</dbReference>
<gene>
    <name evidence="8" type="ORF">LH29_22620</name>
</gene>
<protein>
    <recommendedName>
        <fullName evidence="7">HTH araC/xylS-type domain-containing protein</fullName>
    </recommendedName>
</protein>
<dbReference type="InterPro" id="IPR011990">
    <property type="entry name" value="TPR-like_helical_dom_sf"/>
</dbReference>
<dbReference type="InterPro" id="IPR018062">
    <property type="entry name" value="HTH_AraC-typ_CS"/>
</dbReference>
<keyword evidence="2" id="KW-0238">DNA-binding</keyword>
<name>A0A0D8J6B8_9BACT</name>
<evidence type="ECO:0000256" key="1">
    <source>
        <dbReference type="ARBA" id="ARBA00023015"/>
    </source>
</evidence>
<feature type="transmembrane region" description="Helical" evidence="6">
    <location>
        <begin position="138"/>
        <end position="159"/>
    </location>
</feature>
<dbReference type="SMART" id="SM00342">
    <property type="entry name" value="HTH_ARAC"/>
    <property type="match status" value="1"/>
</dbReference>
<feature type="compositionally biased region" description="Acidic residues" evidence="5">
    <location>
        <begin position="114"/>
        <end position="127"/>
    </location>
</feature>